<keyword evidence="3" id="KW-1185">Reference proteome</keyword>
<dbReference type="Proteomes" id="UP001498476">
    <property type="component" value="Unassembled WGS sequence"/>
</dbReference>
<reference evidence="2 3" key="1">
    <citation type="journal article" date="2025" name="Microbiol. Resour. Announc.">
        <title>Draft genome sequences for Neonectria magnoliae and Neonectria punicea, canker pathogens of Liriodendron tulipifera and Acer saccharum in West Virginia.</title>
        <authorList>
            <person name="Petronek H.M."/>
            <person name="Kasson M.T."/>
            <person name="Metheny A.M."/>
            <person name="Stauder C.M."/>
            <person name="Lovett B."/>
            <person name="Lynch S.C."/>
            <person name="Garnas J.R."/>
            <person name="Kasson L.R."/>
            <person name="Stajich J.E."/>
        </authorList>
    </citation>
    <scope>NUCLEOTIDE SEQUENCE [LARGE SCALE GENOMIC DNA]</scope>
    <source>
        <strain evidence="2 3">NRRL 64653</strain>
    </source>
</reference>
<proteinExistence type="predicted"/>
<dbReference type="PANTHER" id="PTHR24148:SF64">
    <property type="entry name" value="HETEROKARYON INCOMPATIBILITY DOMAIN-CONTAINING PROTEIN"/>
    <property type="match status" value="1"/>
</dbReference>
<evidence type="ECO:0000313" key="2">
    <source>
        <dbReference type="EMBL" id="KAK7422993.1"/>
    </source>
</evidence>
<dbReference type="InterPro" id="IPR010730">
    <property type="entry name" value="HET"/>
</dbReference>
<evidence type="ECO:0000259" key="1">
    <source>
        <dbReference type="Pfam" id="PF06985"/>
    </source>
</evidence>
<dbReference type="PANTHER" id="PTHR24148">
    <property type="entry name" value="ANKYRIN REPEAT DOMAIN-CONTAINING PROTEIN 39 HOMOLOG-RELATED"/>
    <property type="match status" value="1"/>
</dbReference>
<organism evidence="2 3">
    <name type="scientific">Neonectria punicea</name>
    <dbReference type="NCBI Taxonomy" id="979145"/>
    <lineage>
        <taxon>Eukaryota</taxon>
        <taxon>Fungi</taxon>
        <taxon>Dikarya</taxon>
        <taxon>Ascomycota</taxon>
        <taxon>Pezizomycotina</taxon>
        <taxon>Sordariomycetes</taxon>
        <taxon>Hypocreomycetidae</taxon>
        <taxon>Hypocreales</taxon>
        <taxon>Nectriaceae</taxon>
        <taxon>Neonectria</taxon>
    </lineage>
</organism>
<dbReference type="Pfam" id="PF06985">
    <property type="entry name" value="HET"/>
    <property type="match status" value="1"/>
</dbReference>
<name>A0ABR1HP39_9HYPO</name>
<dbReference type="InterPro" id="IPR052895">
    <property type="entry name" value="HetReg/Transcr_Mod"/>
</dbReference>
<sequence>MAYQYFTLSGPSIRLLALLPGRADDLLRGEVFEAGLSSNPNIRPSYEALSYAWGDQANTRPLCVVQPDGSFGGTLSLAPNLHSALHRLRLEHSRRIIWCDLISINQADLKEREQQILRMADIYRQARRVVVWLEAEADESALAIKAIEYTGLQIQIQPEVRTWRPIPNADPKFSRESQETPHSQQELQAIQKLVARPWFKRLWVRQEVTLARSAVVTAGDRQVSWTHLISAAAFLDTFIRLRGKTDSAFGRDLFNLVEFGSSWTSFMLAGHANVPKTTTGCGNPLVGTTLTEIASQYRH</sequence>
<protein>
    <recommendedName>
        <fullName evidence="1">Heterokaryon incompatibility domain-containing protein</fullName>
    </recommendedName>
</protein>
<comment type="caution">
    <text evidence="2">The sequence shown here is derived from an EMBL/GenBank/DDBJ whole genome shotgun (WGS) entry which is preliminary data.</text>
</comment>
<evidence type="ECO:0000313" key="3">
    <source>
        <dbReference type="Proteomes" id="UP001498476"/>
    </source>
</evidence>
<dbReference type="EMBL" id="JAZAVJ010000012">
    <property type="protein sequence ID" value="KAK7422993.1"/>
    <property type="molecule type" value="Genomic_DNA"/>
</dbReference>
<gene>
    <name evidence="2" type="ORF">QQX98_001283</name>
</gene>
<accession>A0ABR1HP39</accession>
<feature type="domain" description="Heterokaryon incompatibility" evidence="1">
    <location>
        <begin position="46"/>
        <end position="207"/>
    </location>
</feature>